<feature type="region of interest" description="Disordered" evidence="1">
    <location>
        <begin position="185"/>
        <end position="221"/>
    </location>
</feature>
<proteinExistence type="predicted"/>
<evidence type="ECO:0000313" key="3">
    <source>
        <dbReference type="EnsemblMetazoa" id="Aqu2.1.05020_001"/>
    </source>
</evidence>
<dbReference type="InParanoid" id="A0A1X7SSM8"/>
<dbReference type="GO" id="GO:0005938">
    <property type="term" value="C:cell cortex"/>
    <property type="evidence" value="ECO:0007669"/>
    <property type="project" value="InterPro"/>
</dbReference>
<dbReference type="InterPro" id="IPR011993">
    <property type="entry name" value="PH-like_dom_sf"/>
</dbReference>
<feature type="compositionally biased region" description="Polar residues" evidence="1">
    <location>
        <begin position="208"/>
        <end position="221"/>
    </location>
</feature>
<feature type="domain" description="Pleckstrin homology" evidence="2">
    <location>
        <begin position="75"/>
        <end position="156"/>
    </location>
</feature>
<dbReference type="GO" id="GO:0005543">
    <property type="term" value="F:phospholipid binding"/>
    <property type="evidence" value="ECO:0007669"/>
    <property type="project" value="InterPro"/>
</dbReference>
<protein>
    <recommendedName>
        <fullName evidence="2">Pleckstrin homology domain-containing protein</fullName>
    </recommendedName>
</protein>
<dbReference type="SUPFAM" id="SSF50729">
    <property type="entry name" value="PH domain-like"/>
    <property type="match status" value="1"/>
</dbReference>
<feature type="compositionally biased region" description="Low complexity" evidence="1">
    <location>
        <begin position="193"/>
        <end position="207"/>
    </location>
</feature>
<evidence type="ECO:0000259" key="2">
    <source>
        <dbReference type="Pfam" id="PF12814"/>
    </source>
</evidence>
<dbReference type="AlphaFoldDB" id="A0A1X7SSM8"/>
<sequence>CHDASVGDFIKMQRSEADTGSLYSGGTDGCSLVSESVSFIAPSEYANRSSVTGIINHYLGYFIPGDNKSPPLHYYFWIKGSKLYWSRSIKRHNRRKGTVLSVIGGASQRIKDREDYSPNDLHRYSFCVITEEELLDLIAYSEDSFKYWMQSLEDISVRNNEMMEERREEEEGEGMEEGTMCRDDDQVMGTDHGFSSGPSPLFSSTPLHNGQTRTLYPNNVI</sequence>
<dbReference type="EnsemblMetazoa" id="Aqu2.1.05020_001">
    <property type="protein sequence ID" value="Aqu2.1.05020_001"/>
    <property type="gene ID" value="Aqu2.1.05020"/>
</dbReference>
<dbReference type="GO" id="GO:0032065">
    <property type="term" value="P:maintenance of protein location in cell cortex"/>
    <property type="evidence" value="ECO:0007669"/>
    <property type="project" value="InterPro"/>
</dbReference>
<dbReference type="InterPro" id="IPR024774">
    <property type="entry name" value="PH_dom-Mcp5-type"/>
</dbReference>
<reference evidence="3" key="1">
    <citation type="submission" date="2017-05" db="UniProtKB">
        <authorList>
            <consortium name="EnsemblMetazoa"/>
        </authorList>
    </citation>
    <scope>IDENTIFICATION</scope>
</reference>
<name>A0A1X7SSM8_AMPQE</name>
<dbReference type="Pfam" id="PF12814">
    <property type="entry name" value="Mcp5_PH"/>
    <property type="match status" value="1"/>
</dbReference>
<evidence type="ECO:0000256" key="1">
    <source>
        <dbReference type="SAM" id="MobiDB-lite"/>
    </source>
</evidence>
<organism evidence="3">
    <name type="scientific">Amphimedon queenslandica</name>
    <name type="common">Sponge</name>
    <dbReference type="NCBI Taxonomy" id="400682"/>
    <lineage>
        <taxon>Eukaryota</taxon>
        <taxon>Metazoa</taxon>
        <taxon>Porifera</taxon>
        <taxon>Demospongiae</taxon>
        <taxon>Heteroscleromorpha</taxon>
        <taxon>Haplosclerida</taxon>
        <taxon>Niphatidae</taxon>
        <taxon>Amphimedon</taxon>
    </lineage>
</organism>
<accession>A0A1X7SSM8</accession>
<dbReference type="Gene3D" id="2.30.29.30">
    <property type="entry name" value="Pleckstrin-homology domain (PH domain)/Phosphotyrosine-binding domain (PTB)"/>
    <property type="match status" value="1"/>
</dbReference>